<dbReference type="PROSITE" id="PS50071">
    <property type="entry name" value="HOMEOBOX_2"/>
    <property type="match status" value="1"/>
</dbReference>
<dbReference type="Gene3D" id="1.10.10.60">
    <property type="entry name" value="Homeodomain-like"/>
    <property type="match status" value="1"/>
</dbReference>
<dbReference type="GO" id="GO:0000978">
    <property type="term" value="F:RNA polymerase II cis-regulatory region sequence-specific DNA binding"/>
    <property type="evidence" value="ECO:0007669"/>
    <property type="project" value="TreeGrafter"/>
</dbReference>
<dbReference type="EMBL" id="AY436753">
    <property type="protein sequence ID" value="AAR07634.1"/>
    <property type="molecule type" value="mRNA"/>
</dbReference>
<evidence type="ECO:0000256" key="3">
    <source>
        <dbReference type="ARBA" id="ARBA00023125"/>
    </source>
</evidence>
<dbReference type="PRINTS" id="PR00024">
    <property type="entry name" value="HOMEOBOX"/>
</dbReference>
<sequence length="334" mass="37547">MDTSKMGSYVDYGTESTLYPAVRNLNYPTEVPVNATTVHYQQSYGVPGSENVDGRMLSAVNSRTAMNSYGHPHDSTVAGTAAMYSNSPATPQIGAANAYSFTDSMYYNQNHYNTAAAAAINRGSYLEPQCATATSLTTYSNTSTGHYTNHHHHHHHHHHDQHHHHHPQQQQPPHSHHHPQQQQQHQLDSINHNNADDSPDNPHLNQSDKDCDDHKSSGETTVYNWMKVKRNPPKTGKSGEYGFTGSPNNGRTNFTNKQLTELEKEFHFNKYLTRARRVEIAAMLGLNETQVKIWFQNRRMKQKKRYKEPAFGQGINSMIGGKNADIVSITSCPT</sequence>
<proteinExistence type="evidence at transcript level"/>
<dbReference type="InterPro" id="IPR001356">
    <property type="entry name" value="HD"/>
</dbReference>
<comment type="subcellular location">
    <subcellularLocation>
        <location evidence="1 6 7">Nucleus</location>
    </subcellularLocation>
</comment>
<keyword evidence="3 6" id="KW-0238">DNA-binding</keyword>
<feature type="compositionally biased region" description="Basic residues" evidence="8">
    <location>
        <begin position="148"/>
        <end position="167"/>
    </location>
</feature>
<dbReference type="GO" id="GO:0005634">
    <property type="term" value="C:nucleus"/>
    <property type="evidence" value="ECO:0007669"/>
    <property type="project" value="UniProtKB-SubCell"/>
</dbReference>
<reference evidence="10" key="1">
    <citation type="journal article" date="2004" name="Mol. Phylogenet. Evol.">
        <title>Isolation of Hox and Parahox genes in the hemichordate Ptychodera flava and the evolution of deuterostome Hox genes.</title>
        <authorList>
            <person name="Peterson K.J."/>
        </authorList>
    </citation>
    <scope>NUCLEOTIDE SEQUENCE</scope>
</reference>
<organism evidence="10">
    <name type="scientific">Ptychodera flava</name>
    <name type="common">Acorn worm</name>
    <dbReference type="NCBI Taxonomy" id="63121"/>
    <lineage>
        <taxon>Eukaryota</taxon>
        <taxon>Metazoa</taxon>
        <taxon>Hemichordata</taxon>
        <taxon>Enteropneusta</taxon>
        <taxon>Ptychoderidae</taxon>
        <taxon>Ptychodera</taxon>
    </lineage>
</organism>
<dbReference type="SUPFAM" id="SSF46689">
    <property type="entry name" value="Homeodomain-like"/>
    <property type="match status" value="1"/>
</dbReference>
<dbReference type="AlphaFoldDB" id="Q6T4R4"/>
<evidence type="ECO:0000256" key="6">
    <source>
        <dbReference type="PROSITE-ProRule" id="PRU00108"/>
    </source>
</evidence>
<evidence type="ECO:0000256" key="7">
    <source>
        <dbReference type="RuleBase" id="RU000682"/>
    </source>
</evidence>
<protein>
    <submittedName>
        <fullName evidence="10">Transcription factor Hox1</fullName>
    </submittedName>
</protein>
<dbReference type="CDD" id="cd00086">
    <property type="entry name" value="homeodomain"/>
    <property type="match status" value="1"/>
</dbReference>
<accession>Q6T4R4</accession>
<evidence type="ECO:0000256" key="5">
    <source>
        <dbReference type="ARBA" id="ARBA00023242"/>
    </source>
</evidence>
<dbReference type="Pfam" id="PF00046">
    <property type="entry name" value="Homeodomain"/>
    <property type="match status" value="1"/>
</dbReference>
<evidence type="ECO:0000259" key="9">
    <source>
        <dbReference type="PROSITE" id="PS50071"/>
    </source>
</evidence>
<dbReference type="GO" id="GO:0000981">
    <property type="term" value="F:DNA-binding transcription factor activity, RNA polymerase II-specific"/>
    <property type="evidence" value="ECO:0007669"/>
    <property type="project" value="InterPro"/>
</dbReference>
<keyword evidence="5 6" id="KW-0539">Nucleus</keyword>
<evidence type="ECO:0000256" key="2">
    <source>
        <dbReference type="ARBA" id="ARBA00022473"/>
    </source>
</evidence>
<dbReference type="FunFam" id="1.10.10.60:FF:000113">
    <property type="entry name" value="homeobox protein Hox-B1"/>
    <property type="match status" value="1"/>
</dbReference>
<name>Q6T4R4_PTYFL</name>
<dbReference type="InterPro" id="IPR046327">
    <property type="entry name" value="HXA1/B1/D1"/>
</dbReference>
<dbReference type="PANTHER" id="PTHR45946">
    <property type="entry name" value="HOMEOBOX PROTEIN ROUGH-RELATED"/>
    <property type="match status" value="1"/>
</dbReference>
<dbReference type="PRINTS" id="PR00031">
    <property type="entry name" value="HTHREPRESSR"/>
</dbReference>
<evidence type="ECO:0000256" key="8">
    <source>
        <dbReference type="SAM" id="MobiDB-lite"/>
    </source>
</evidence>
<dbReference type="PROSITE" id="PS00027">
    <property type="entry name" value="HOMEOBOX_1"/>
    <property type="match status" value="1"/>
</dbReference>
<keyword evidence="2" id="KW-0217">Developmental protein</keyword>
<evidence type="ECO:0000256" key="1">
    <source>
        <dbReference type="ARBA" id="ARBA00004123"/>
    </source>
</evidence>
<feature type="DNA-binding region" description="Homeobox" evidence="6">
    <location>
        <begin position="247"/>
        <end position="306"/>
    </location>
</feature>
<dbReference type="InterPro" id="IPR017970">
    <property type="entry name" value="Homeobox_CS"/>
</dbReference>
<keyword evidence="4 6" id="KW-0371">Homeobox</keyword>
<dbReference type="InterPro" id="IPR000047">
    <property type="entry name" value="HTH_motif"/>
</dbReference>
<feature type="domain" description="Homeobox" evidence="9">
    <location>
        <begin position="245"/>
        <end position="305"/>
    </location>
</feature>
<dbReference type="SMART" id="SM00389">
    <property type="entry name" value="HOX"/>
    <property type="match status" value="1"/>
</dbReference>
<dbReference type="InterPro" id="IPR020479">
    <property type="entry name" value="HD_metazoa"/>
</dbReference>
<dbReference type="InterPro" id="IPR009057">
    <property type="entry name" value="Homeodomain-like_sf"/>
</dbReference>
<feature type="compositionally biased region" description="Basic and acidic residues" evidence="8">
    <location>
        <begin position="206"/>
        <end position="217"/>
    </location>
</feature>
<feature type="region of interest" description="Disordered" evidence="8">
    <location>
        <begin position="141"/>
        <end position="253"/>
    </location>
</feature>
<dbReference type="PANTHER" id="PTHR45946:SF4">
    <property type="entry name" value="HOMEOBOX PROTEIN ROUGH-RELATED"/>
    <property type="match status" value="1"/>
</dbReference>
<evidence type="ECO:0000313" key="10">
    <source>
        <dbReference type="EMBL" id="AAR07634.1"/>
    </source>
</evidence>
<evidence type="ECO:0000256" key="4">
    <source>
        <dbReference type="ARBA" id="ARBA00023155"/>
    </source>
</evidence>